<dbReference type="Proteomes" id="UP000199558">
    <property type="component" value="Unassembled WGS sequence"/>
</dbReference>
<dbReference type="STRING" id="946078.GA0070622_6140"/>
<dbReference type="EMBL" id="FLRH01000004">
    <property type="protein sequence ID" value="SBT69022.1"/>
    <property type="molecule type" value="Genomic_DNA"/>
</dbReference>
<reference evidence="2" key="1">
    <citation type="submission" date="2016-06" db="EMBL/GenBank/DDBJ databases">
        <authorList>
            <person name="Varghese N."/>
            <person name="Submissions Spin"/>
        </authorList>
    </citation>
    <scope>NUCLEOTIDE SEQUENCE [LARGE SCALE GENOMIC DNA]</scope>
    <source>
        <strain evidence="2">DSM 45794</strain>
    </source>
</reference>
<sequence length="116" mass="12483">MEMTDVTKVSDSWGCMLSTHRYRWDEREEPVRQNVTFADQAATSRSTLAGAGEAEPPRTVEIASTEALVAASLLRELSARLRHGVSTGAVSPDAAELADVTDDLVGRLYSATGMRG</sequence>
<gene>
    <name evidence="1" type="ORF">GA0070622_6140</name>
</gene>
<organism evidence="1 2">
    <name type="scientific">Micromonospora sediminicola</name>
    <dbReference type="NCBI Taxonomy" id="946078"/>
    <lineage>
        <taxon>Bacteria</taxon>
        <taxon>Bacillati</taxon>
        <taxon>Actinomycetota</taxon>
        <taxon>Actinomycetes</taxon>
        <taxon>Micromonosporales</taxon>
        <taxon>Micromonosporaceae</taxon>
        <taxon>Micromonospora</taxon>
    </lineage>
</organism>
<name>A0A1A9BJG5_9ACTN</name>
<proteinExistence type="predicted"/>
<dbReference type="AlphaFoldDB" id="A0A1A9BJG5"/>
<protein>
    <submittedName>
        <fullName evidence="1">Uncharacterized protein</fullName>
    </submittedName>
</protein>
<dbReference type="OrthoDB" id="9920888at2"/>
<evidence type="ECO:0000313" key="2">
    <source>
        <dbReference type="Proteomes" id="UP000199558"/>
    </source>
</evidence>
<keyword evidence="2" id="KW-1185">Reference proteome</keyword>
<evidence type="ECO:0000313" key="1">
    <source>
        <dbReference type="EMBL" id="SBT69022.1"/>
    </source>
</evidence>
<dbReference type="RefSeq" id="WP_141684649.1">
    <property type="nucleotide sequence ID" value="NZ_FLRH01000004.1"/>
</dbReference>
<accession>A0A1A9BJG5</accession>